<feature type="non-terminal residue" evidence="6">
    <location>
        <position position="1"/>
    </location>
</feature>
<dbReference type="OrthoDB" id="29773at2759"/>
<dbReference type="OMA" id="FIYKHNV"/>
<dbReference type="SUPFAM" id="SSF103481">
    <property type="entry name" value="Multidrug resistance efflux transporter EmrE"/>
    <property type="match status" value="1"/>
</dbReference>
<keyword evidence="4 5" id="KW-0472">Membrane</keyword>
<sequence>DMLVYLHLPVKQGKGSFNLGYCFVGFRTPELARRFRDRAEGFRFQSRQSAKIIRVEPARVQAREGAQKTMHGEVTWFGQQPQPTACLGVMCATSKELYYEEGRAVKTTTTTAPSPTFNMASSTATLVYVIGLLVCGSLNTITMKIAFSMTGTGEDGQTEPFKKPWLITFVMFVAMCFALLFDRSMWSCQKNGNGSGMEPLLDASPGGQARPGQGKISWRRKVVMVCIPAFFDILATGLCSMGFLYIPASVWQLLRGAEVVFAAFFAVAVLGRKLHGFHCLGLLFCVAGIALVGCASVWGSEAEAAKSEEKGAPAGGSGLMMVGIALALSGQVVQAAQVIAEEWLLKDVDLPGLQIVGFEGVWGALAMLIVVFPALYYLPGPDHGHLEDEVDSWVLLASNSNLAVMVGLYTFSCATYNMAGIAVTGALSAVHRVMLEALRTLIVWAFGLTVHYCISKESPFGESWTSYSWLEVAGFVLLICGQAIYGAMVKVPGLSYPQEDFAEALLCSPGAMRNFASPLPPPQH</sequence>
<evidence type="ECO:0000256" key="1">
    <source>
        <dbReference type="ARBA" id="ARBA00004141"/>
    </source>
</evidence>
<evidence type="ECO:0000256" key="5">
    <source>
        <dbReference type="SAM" id="Phobius"/>
    </source>
</evidence>
<dbReference type="InterPro" id="IPR007271">
    <property type="entry name" value="Nuc_sug_transpt"/>
</dbReference>
<comment type="caution">
    <text evidence="6">The sequence shown here is derived from an EMBL/GenBank/DDBJ whole genome shotgun (WGS) entry which is preliminary data.</text>
</comment>
<feature type="transmembrane region" description="Helical" evidence="5">
    <location>
        <begin position="165"/>
        <end position="181"/>
    </location>
</feature>
<evidence type="ECO:0000256" key="2">
    <source>
        <dbReference type="ARBA" id="ARBA00022692"/>
    </source>
</evidence>
<gene>
    <name evidence="6" type="ORF">PGLA1383_LOCUS47966</name>
</gene>
<evidence type="ECO:0000313" key="6">
    <source>
        <dbReference type="EMBL" id="CAE8631966.1"/>
    </source>
</evidence>
<dbReference type="Proteomes" id="UP000654075">
    <property type="component" value="Unassembled WGS sequence"/>
</dbReference>
<feature type="transmembrane region" description="Helical" evidence="5">
    <location>
        <begin position="466"/>
        <end position="488"/>
    </location>
</feature>
<feature type="transmembrane region" description="Helical" evidence="5">
    <location>
        <begin position="437"/>
        <end position="454"/>
    </location>
</feature>
<feature type="transmembrane region" description="Helical" evidence="5">
    <location>
        <begin position="126"/>
        <end position="145"/>
    </location>
</feature>
<proteinExistence type="predicted"/>
<organism evidence="6 7">
    <name type="scientific">Polarella glacialis</name>
    <name type="common">Dinoflagellate</name>
    <dbReference type="NCBI Taxonomy" id="89957"/>
    <lineage>
        <taxon>Eukaryota</taxon>
        <taxon>Sar</taxon>
        <taxon>Alveolata</taxon>
        <taxon>Dinophyceae</taxon>
        <taxon>Suessiales</taxon>
        <taxon>Suessiaceae</taxon>
        <taxon>Polarella</taxon>
    </lineage>
</organism>
<keyword evidence="3 5" id="KW-1133">Transmembrane helix</keyword>
<comment type="subcellular location">
    <subcellularLocation>
        <location evidence="1">Membrane</location>
        <topology evidence="1">Multi-pass membrane protein</topology>
    </subcellularLocation>
</comment>
<dbReference type="PANTHER" id="PTHR13146">
    <property type="match status" value="1"/>
</dbReference>
<feature type="transmembrane region" description="Helical" evidence="5">
    <location>
        <begin position="222"/>
        <end position="246"/>
    </location>
</feature>
<feature type="transmembrane region" description="Helical" evidence="5">
    <location>
        <begin position="318"/>
        <end position="340"/>
    </location>
</feature>
<feature type="transmembrane region" description="Helical" evidence="5">
    <location>
        <begin position="252"/>
        <end position="270"/>
    </location>
</feature>
<dbReference type="EMBL" id="CAJNNV010030262">
    <property type="protein sequence ID" value="CAE8631966.1"/>
    <property type="molecule type" value="Genomic_DNA"/>
</dbReference>
<keyword evidence="7" id="KW-1185">Reference proteome</keyword>
<protein>
    <recommendedName>
        <fullName evidence="8">EamA domain-containing protein</fullName>
    </recommendedName>
</protein>
<dbReference type="InterPro" id="IPR037185">
    <property type="entry name" value="EmrE-like"/>
</dbReference>
<accession>A0A813H2Q0</accession>
<feature type="transmembrane region" description="Helical" evidence="5">
    <location>
        <begin position="277"/>
        <end position="298"/>
    </location>
</feature>
<evidence type="ECO:0008006" key="8">
    <source>
        <dbReference type="Google" id="ProtNLM"/>
    </source>
</evidence>
<dbReference type="Pfam" id="PF04142">
    <property type="entry name" value="Nuc_sug_transp"/>
    <property type="match status" value="1"/>
</dbReference>
<name>A0A813H2Q0_POLGL</name>
<feature type="transmembrane region" description="Helical" evidence="5">
    <location>
        <begin position="352"/>
        <end position="378"/>
    </location>
</feature>
<feature type="transmembrane region" description="Helical" evidence="5">
    <location>
        <begin position="402"/>
        <end position="430"/>
    </location>
</feature>
<evidence type="ECO:0000256" key="4">
    <source>
        <dbReference type="ARBA" id="ARBA00023136"/>
    </source>
</evidence>
<dbReference type="GO" id="GO:0015165">
    <property type="term" value="F:pyrimidine nucleotide-sugar transmembrane transporter activity"/>
    <property type="evidence" value="ECO:0007669"/>
    <property type="project" value="InterPro"/>
</dbReference>
<reference evidence="6" key="1">
    <citation type="submission" date="2021-02" db="EMBL/GenBank/DDBJ databases">
        <authorList>
            <person name="Dougan E. K."/>
            <person name="Rhodes N."/>
            <person name="Thang M."/>
            <person name="Chan C."/>
        </authorList>
    </citation>
    <scope>NUCLEOTIDE SEQUENCE</scope>
</reference>
<dbReference type="GO" id="GO:0000139">
    <property type="term" value="C:Golgi membrane"/>
    <property type="evidence" value="ECO:0007669"/>
    <property type="project" value="InterPro"/>
</dbReference>
<dbReference type="AlphaFoldDB" id="A0A813H2Q0"/>
<evidence type="ECO:0000313" key="7">
    <source>
        <dbReference type="Proteomes" id="UP000654075"/>
    </source>
</evidence>
<keyword evidence="2 5" id="KW-0812">Transmembrane</keyword>
<evidence type="ECO:0000256" key="3">
    <source>
        <dbReference type="ARBA" id="ARBA00022989"/>
    </source>
</evidence>